<feature type="region of interest" description="Disordered" evidence="1">
    <location>
        <begin position="1"/>
        <end position="49"/>
    </location>
</feature>
<proteinExistence type="predicted"/>
<organism evidence="2 3">
    <name type="scientific">Ceriporiopsis subvermispora (strain B)</name>
    <name type="common">White-rot fungus</name>
    <name type="synonym">Gelatoporia subvermispora</name>
    <dbReference type="NCBI Taxonomy" id="914234"/>
    <lineage>
        <taxon>Eukaryota</taxon>
        <taxon>Fungi</taxon>
        <taxon>Dikarya</taxon>
        <taxon>Basidiomycota</taxon>
        <taxon>Agaricomycotina</taxon>
        <taxon>Agaricomycetes</taxon>
        <taxon>Polyporales</taxon>
        <taxon>Gelatoporiaceae</taxon>
        <taxon>Gelatoporia</taxon>
    </lineage>
</organism>
<dbReference type="HOGENOM" id="CLU_2120811_0_0_1"/>
<sequence>MPAKGTTPKGTGHHRSQCPSLKRKNDNTAGEGNAKGKVTANAAQDNESDVKYSWMATVSDSDSENDIDFATYHQPENDDDVPELAAVSDSEDEDFLEGLNDDANSDFGESDDSD</sequence>
<gene>
    <name evidence="2" type="ORF">CERSUDRAFT_96038</name>
</gene>
<dbReference type="EMBL" id="KB445799">
    <property type="protein sequence ID" value="EMD35815.1"/>
    <property type="molecule type" value="Genomic_DNA"/>
</dbReference>
<name>M2QUR6_CERS8</name>
<protein>
    <submittedName>
        <fullName evidence="2">Uncharacterized protein</fullName>
    </submittedName>
</protein>
<feature type="region of interest" description="Disordered" evidence="1">
    <location>
        <begin position="87"/>
        <end position="114"/>
    </location>
</feature>
<dbReference type="Proteomes" id="UP000016930">
    <property type="component" value="Unassembled WGS sequence"/>
</dbReference>
<evidence type="ECO:0000313" key="3">
    <source>
        <dbReference type="Proteomes" id="UP000016930"/>
    </source>
</evidence>
<dbReference type="AlphaFoldDB" id="M2QUR6"/>
<feature type="compositionally biased region" description="Acidic residues" evidence="1">
    <location>
        <begin position="89"/>
        <end position="114"/>
    </location>
</feature>
<keyword evidence="3" id="KW-1185">Reference proteome</keyword>
<evidence type="ECO:0000256" key="1">
    <source>
        <dbReference type="SAM" id="MobiDB-lite"/>
    </source>
</evidence>
<evidence type="ECO:0000313" key="2">
    <source>
        <dbReference type="EMBL" id="EMD35815.1"/>
    </source>
</evidence>
<reference evidence="2 3" key="1">
    <citation type="journal article" date="2012" name="Proc. Natl. Acad. Sci. U.S.A.">
        <title>Comparative genomics of Ceriporiopsis subvermispora and Phanerochaete chrysosporium provide insight into selective ligninolysis.</title>
        <authorList>
            <person name="Fernandez-Fueyo E."/>
            <person name="Ruiz-Duenas F.J."/>
            <person name="Ferreira P."/>
            <person name="Floudas D."/>
            <person name="Hibbett D.S."/>
            <person name="Canessa P."/>
            <person name="Larrondo L.F."/>
            <person name="James T.Y."/>
            <person name="Seelenfreund D."/>
            <person name="Lobos S."/>
            <person name="Polanco R."/>
            <person name="Tello M."/>
            <person name="Honda Y."/>
            <person name="Watanabe T."/>
            <person name="Watanabe T."/>
            <person name="Ryu J.S."/>
            <person name="Kubicek C.P."/>
            <person name="Schmoll M."/>
            <person name="Gaskell J."/>
            <person name="Hammel K.E."/>
            <person name="St John F.J."/>
            <person name="Vanden Wymelenberg A."/>
            <person name="Sabat G."/>
            <person name="Splinter BonDurant S."/>
            <person name="Syed K."/>
            <person name="Yadav J.S."/>
            <person name="Doddapaneni H."/>
            <person name="Subramanian V."/>
            <person name="Lavin J.L."/>
            <person name="Oguiza J.A."/>
            <person name="Perez G."/>
            <person name="Pisabarro A.G."/>
            <person name="Ramirez L."/>
            <person name="Santoyo F."/>
            <person name="Master E."/>
            <person name="Coutinho P.M."/>
            <person name="Henrissat B."/>
            <person name="Lombard V."/>
            <person name="Magnuson J.K."/>
            <person name="Kuees U."/>
            <person name="Hori C."/>
            <person name="Igarashi K."/>
            <person name="Samejima M."/>
            <person name="Held B.W."/>
            <person name="Barry K.W."/>
            <person name="LaButti K.M."/>
            <person name="Lapidus A."/>
            <person name="Lindquist E.A."/>
            <person name="Lucas S.M."/>
            <person name="Riley R."/>
            <person name="Salamov A.A."/>
            <person name="Hoffmeister D."/>
            <person name="Schwenk D."/>
            <person name="Hadar Y."/>
            <person name="Yarden O."/>
            <person name="de Vries R.P."/>
            <person name="Wiebenga A."/>
            <person name="Stenlid J."/>
            <person name="Eastwood D."/>
            <person name="Grigoriev I.V."/>
            <person name="Berka R.M."/>
            <person name="Blanchette R.A."/>
            <person name="Kersten P."/>
            <person name="Martinez A.T."/>
            <person name="Vicuna R."/>
            <person name="Cullen D."/>
        </authorList>
    </citation>
    <scope>NUCLEOTIDE SEQUENCE [LARGE SCALE GENOMIC DNA]</scope>
    <source>
        <strain evidence="2 3">B</strain>
    </source>
</reference>
<accession>M2QUR6</accession>